<dbReference type="EMBL" id="MU004189">
    <property type="protein sequence ID" value="KAF2495354.1"/>
    <property type="molecule type" value="Genomic_DNA"/>
</dbReference>
<sequence>MTKADKKARSAGNPGPFGHCHRYKLCHAFTKGKCACPDFEHADPEDPSGSKMVYHILPHCKQLIVNRDTCWKSDCTFGHDHVRVRRQLHWSYIEERDHNHNIVQQKKKVANTHNPNHSDAPPAKTRGFEISQAEPSANQVPVAPKRGRKEEFGVARKGWNVRPENE</sequence>
<proteinExistence type="predicted"/>
<dbReference type="AlphaFoldDB" id="A0A6A6QTB8"/>
<accession>A0A6A6QTB8</accession>
<keyword evidence="3" id="KW-1185">Reference proteome</keyword>
<name>A0A6A6QTB8_9PEZI</name>
<feature type="region of interest" description="Disordered" evidence="1">
    <location>
        <begin position="132"/>
        <end position="166"/>
    </location>
</feature>
<evidence type="ECO:0000256" key="1">
    <source>
        <dbReference type="SAM" id="MobiDB-lite"/>
    </source>
</evidence>
<dbReference type="Proteomes" id="UP000799750">
    <property type="component" value="Unassembled WGS sequence"/>
</dbReference>
<evidence type="ECO:0000313" key="2">
    <source>
        <dbReference type="EMBL" id="KAF2495354.1"/>
    </source>
</evidence>
<gene>
    <name evidence="2" type="ORF">BU16DRAFT_527215</name>
</gene>
<reference evidence="2" key="1">
    <citation type="journal article" date="2020" name="Stud. Mycol.">
        <title>101 Dothideomycetes genomes: a test case for predicting lifestyles and emergence of pathogens.</title>
        <authorList>
            <person name="Haridas S."/>
            <person name="Albert R."/>
            <person name="Binder M."/>
            <person name="Bloem J."/>
            <person name="Labutti K."/>
            <person name="Salamov A."/>
            <person name="Andreopoulos B."/>
            <person name="Baker S."/>
            <person name="Barry K."/>
            <person name="Bills G."/>
            <person name="Bluhm B."/>
            <person name="Cannon C."/>
            <person name="Castanera R."/>
            <person name="Culley D."/>
            <person name="Daum C."/>
            <person name="Ezra D."/>
            <person name="Gonzalez J."/>
            <person name="Henrissat B."/>
            <person name="Kuo A."/>
            <person name="Liang C."/>
            <person name="Lipzen A."/>
            <person name="Lutzoni F."/>
            <person name="Magnuson J."/>
            <person name="Mondo S."/>
            <person name="Nolan M."/>
            <person name="Ohm R."/>
            <person name="Pangilinan J."/>
            <person name="Park H.-J."/>
            <person name="Ramirez L."/>
            <person name="Alfaro M."/>
            <person name="Sun H."/>
            <person name="Tritt A."/>
            <person name="Yoshinaga Y."/>
            <person name="Zwiers L.-H."/>
            <person name="Turgeon B."/>
            <person name="Goodwin S."/>
            <person name="Spatafora J."/>
            <person name="Crous P."/>
            <person name="Grigoriev I."/>
        </authorList>
    </citation>
    <scope>NUCLEOTIDE SEQUENCE</scope>
    <source>
        <strain evidence="2">CBS 269.34</strain>
    </source>
</reference>
<protein>
    <submittedName>
        <fullName evidence="2">Uncharacterized protein</fullName>
    </submittedName>
</protein>
<evidence type="ECO:0000313" key="3">
    <source>
        <dbReference type="Proteomes" id="UP000799750"/>
    </source>
</evidence>
<organism evidence="2 3">
    <name type="scientific">Lophium mytilinum</name>
    <dbReference type="NCBI Taxonomy" id="390894"/>
    <lineage>
        <taxon>Eukaryota</taxon>
        <taxon>Fungi</taxon>
        <taxon>Dikarya</taxon>
        <taxon>Ascomycota</taxon>
        <taxon>Pezizomycotina</taxon>
        <taxon>Dothideomycetes</taxon>
        <taxon>Pleosporomycetidae</taxon>
        <taxon>Mytilinidiales</taxon>
        <taxon>Mytilinidiaceae</taxon>
        <taxon>Lophium</taxon>
    </lineage>
</organism>